<name>A0A0F8W276_9ZZZZ</name>
<comment type="caution">
    <text evidence="1">The sequence shown here is derived from an EMBL/GenBank/DDBJ whole genome shotgun (WGS) entry which is preliminary data.</text>
</comment>
<organism evidence="1">
    <name type="scientific">marine sediment metagenome</name>
    <dbReference type="NCBI Taxonomy" id="412755"/>
    <lineage>
        <taxon>unclassified sequences</taxon>
        <taxon>metagenomes</taxon>
        <taxon>ecological metagenomes</taxon>
    </lineage>
</organism>
<gene>
    <name evidence="1" type="ORF">LCGC14_3121300</name>
</gene>
<protein>
    <submittedName>
        <fullName evidence="1">Uncharacterized protein</fullName>
    </submittedName>
</protein>
<dbReference type="EMBL" id="LAZR01067831">
    <property type="protein sequence ID" value="KKK50812.1"/>
    <property type="molecule type" value="Genomic_DNA"/>
</dbReference>
<feature type="non-terminal residue" evidence="1">
    <location>
        <position position="1"/>
    </location>
</feature>
<accession>A0A0F8W276</accession>
<reference evidence="1" key="1">
    <citation type="journal article" date="2015" name="Nature">
        <title>Complex archaea that bridge the gap between prokaryotes and eukaryotes.</title>
        <authorList>
            <person name="Spang A."/>
            <person name="Saw J.H."/>
            <person name="Jorgensen S.L."/>
            <person name="Zaremba-Niedzwiedzka K."/>
            <person name="Martijn J."/>
            <person name="Lind A.E."/>
            <person name="van Eijk R."/>
            <person name="Schleper C."/>
            <person name="Guy L."/>
            <person name="Ettema T.J."/>
        </authorList>
    </citation>
    <scope>NUCLEOTIDE SEQUENCE</scope>
</reference>
<dbReference type="AlphaFoldDB" id="A0A0F8W276"/>
<evidence type="ECO:0000313" key="1">
    <source>
        <dbReference type="EMBL" id="KKK50812.1"/>
    </source>
</evidence>
<sequence>WLFNPWTPPYSHQETGAKVDGVEWLWTSTMRGEDNGTVSRPASTVFKYPKRWEYIEFEVTDESFEAAKAWADERVKNNKGYSKRDLLRFAMPLWMLKKLKIADPDREICSEHGEGWATRLLVLAKPYGVTVIHKFILQRILIRSPRRLWRDLTKRHKVVTYSLATGRMVRDEKGRKV</sequence>
<proteinExistence type="predicted"/>